<feature type="domain" description="GGDEF" evidence="2">
    <location>
        <begin position="437"/>
        <end position="568"/>
    </location>
</feature>
<protein>
    <submittedName>
        <fullName evidence="3">Diguanylate cyclase (GGDEF)-like protein</fullName>
    </submittedName>
</protein>
<dbReference type="CDD" id="cd01949">
    <property type="entry name" value="GGDEF"/>
    <property type="match status" value="1"/>
</dbReference>
<dbReference type="InterPro" id="IPR043128">
    <property type="entry name" value="Rev_trsase/Diguanyl_cyclase"/>
</dbReference>
<name>A0A2S6IFA7_9ACTN</name>
<dbReference type="RefSeq" id="WP_158257282.1">
    <property type="nucleotide sequence ID" value="NZ_PTJD01000012.1"/>
</dbReference>
<dbReference type="InterPro" id="IPR050469">
    <property type="entry name" value="Diguanylate_Cyclase"/>
</dbReference>
<dbReference type="GO" id="GO:0052621">
    <property type="term" value="F:diguanylate cyclase activity"/>
    <property type="evidence" value="ECO:0007669"/>
    <property type="project" value="TreeGrafter"/>
</dbReference>
<dbReference type="SUPFAM" id="SSF55073">
    <property type="entry name" value="Nucleotide cyclase"/>
    <property type="match status" value="1"/>
</dbReference>
<dbReference type="GO" id="GO:1902201">
    <property type="term" value="P:negative regulation of bacterial-type flagellum-dependent cell motility"/>
    <property type="evidence" value="ECO:0007669"/>
    <property type="project" value="TreeGrafter"/>
</dbReference>
<sequence length="598" mass="63427">MRGTVRSLLAAVVGAVLLMLTVTTYVLGVTQPRVQDYTAITRELRVSHEAMLDQETGLRAWLATGDRRFLQPYESGRDAAAGAQARLRGHLHADDELASRLVDLALAQQSWQQQWAKPALQRPVGAPVADTARFLVQGKESFDVYRRVSADAVAVSAAGRDAAMRVQQRALQGLALSQVILGALAVAVLLRRTRRLVELLEAPVQLVEGAIARIHRGEVLGDLPASGAGELDDVVAALVQLSQDLDRERATSQAQQADVRRSREQLEAVLAAGRAMAACTSSAALAGLVVRSSAELTGGLGSLWVRTEQGPHGCVAWSDPLQACTDEHAEVVAAAATDGRRREGPDHVALPLIGSGQVLAVLHVAFPDALADGAGTPAGCTALETLTVSAAAHWEAVQLHEATRERAAKDQLTGLGNRHTMQEEMSVEWARSTRHGRPLSLGMIDLDHFKKINDTGGHLAGDAWLKLVAEVVGAQLRSSDRVYRYGGEEIAVMLPETAEDDAAVLFERIRAAIEGVRGPDAAPSATASIGVAELRPGMLEPEDLIGSADRALYAAKRAGRNLVVRAGVLEPGRQDPQPTGAGAERVGAERVADGAEGR</sequence>
<dbReference type="EMBL" id="PTJD01000012">
    <property type="protein sequence ID" value="PPK92883.1"/>
    <property type="molecule type" value="Genomic_DNA"/>
</dbReference>
<dbReference type="GO" id="GO:0043709">
    <property type="term" value="P:cell adhesion involved in single-species biofilm formation"/>
    <property type="evidence" value="ECO:0007669"/>
    <property type="project" value="TreeGrafter"/>
</dbReference>
<evidence type="ECO:0000313" key="4">
    <source>
        <dbReference type="Proteomes" id="UP000239485"/>
    </source>
</evidence>
<dbReference type="Pfam" id="PF00990">
    <property type="entry name" value="GGDEF"/>
    <property type="match status" value="1"/>
</dbReference>
<evidence type="ECO:0000259" key="2">
    <source>
        <dbReference type="PROSITE" id="PS50887"/>
    </source>
</evidence>
<accession>A0A2S6IFA7</accession>
<dbReference type="OrthoDB" id="23692at2"/>
<feature type="region of interest" description="Disordered" evidence="1">
    <location>
        <begin position="569"/>
        <end position="598"/>
    </location>
</feature>
<comment type="caution">
    <text evidence="3">The sequence shown here is derived from an EMBL/GenBank/DDBJ whole genome shotgun (WGS) entry which is preliminary data.</text>
</comment>
<dbReference type="InterPro" id="IPR029787">
    <property type="entry name" value="Nucleotide_cyclase"/>
</dbReference>
<dbReference type="GO" id="GO:0005886">
    <property type="term" value="C:plasma membrane"/>
    <property type="evidence" value="ECO:0007669"/>
    <property type="project" value="TreeGrafter"/>
</dbReference>
<dbReference type="Gene3D" id="3.30.70.270">
    <property type="match status" value="1"/>
</dbReference>
<dbReference type="PANTHER" id="PTHR45138:SF9">
    <property type="entry name" value="DIGUANYLATE CYCLASE DGCM-RELATED"/>
    <property type="match status" value="1"/>
</dbReference>
<keyword evidence="4" id="KW-1185">Reference proteome</keyword>
<feature type="compositionally biased region" description="Basic and acidic residues" evidence="1">
    <location>
        <begin position="586"/>
        <end position="598"/>
    </location>
</feature>
<dbReference type="PANTHER" id="PTHR45138">
    <property type="entry name" value="REGULATORY COMPONENTS OF SENSORY TRANSDUCTION SYSTEM"/>
    <property type="match status" value="1"/>
</dbReference>
<evidence type="ECO:0000313" key="3">
    <source>
        <dbReference type="EMBL" id="PPK92883.1"/>
    </source>
</evidence>
<dbReference type="InterPro" id="IPR007891">
    <property type="entry name" value="CHASE3"/>
</dbReference>
<reference evidence="3 4" key="1">
    <citation type="submission" date="2018-02" db="EMBL/GenBank/DDBJ databases">
        <title>Genomic Encyclopedia of Archaeal and Bacterial Type Strains, Phase II (KMG-II): from individual species to whole genera.</title>
        <authorList>
            <person name="Goeker M."/>
        </authorList>
    </citation>
    <scope>NUCLEOTIDE SEQUENCE [LARGE SCALE GENOMIC DNA]</scope>
    <source>
        <strain evidence="3 4">DSM 22857</strain>
    </source>
</reference>
<dbReference type="InterPro" id="IPR000160">
    <property type="entry name" value="GGDEF_dom"/>
</dbReference>
<dbReference type="NCBIfam" id="TIGR00254">
    <property type="entry name" value="GGDEF"/>
    <property type="match status" value="1"/>
</dbReference>
<dbReference type="FunFam" id="3.30.70.270:FF:000001">
    <property type="entry name" value="Diguanylate cyclase domain protein"/>
    <property type="match status" value="1"/>
</dbReference>
<dbReference type="Proteomes" id="UP000239485">
    <property type="component" value="Unassembled WGS sequence"/>
</dbReference>
<dbReference type="PROSITE" id="PS50887">
    <property type="entry name" value="GGDEF"/>
    <property type="match status" value="1"/>
</dbReference>
<organism evidence="3 4">
    <name type="scientific">Kineococcus xinjiangensis</name>
    <dbReference type="NCBI Taxonomy" id="512762"/>
    <lineage>
        <taxon>Bacteria</taxon>
        <taxon>Bacillati</taxon>
        <taxon>Actinomycetota</taxon>
        <taxon>Actinomycetes</taxon>
        <taxon>Kineosporiales</taxon>
        <taxon>Kineosporiaceae</taxon>
        <taxon>Kineococcus</taxon>
    </lineage>
</organism>
<dbReference type="AlphaFoldDB" id="A0A2S6IFA7"/>
<proteinExistence type="predicted"/>
<dbReference type="Pfam" id="PF05227">
    <property type="entry name" value="CHASE3"/>
    <property type="match status" value="1"/>
</dbReference>
<dbReference type="SMART" id="SM00267">
    <property type="entry name" value="GGDEF"/>
    <property type="match status" value="1"/>
</dbReference>
<gene>
    <name evidence="3" type="ORF">CLV92_11256</name>
</gene>
<evidence type="ECO:0000256" key="1">
    <source>
        <dbReference type="SAM" id="MobiDB-lite"/>
    </source>
</evidence>